<name>A0A4R0XP64_9BURK</name>
<keyword evidence="1" id="KW-0175">Coiled coil</keyword>
<dbReference type="AlphaFoldDB" id="A0A4R0XP64"/>
<protein>
    <recommendedName>
        <fullName evidence="4">NinG protein</fullName>
    </recommendedName>
</protein>
<proteinExistence type="predicted"/>
<dbReference type="InterPro" id="IPR008713">
    <property type="entry name" value="Phage_lambda_NinG"/>
</dbReference>
<dbReference type="EMBL" id="MWML01000013">
    <property type="protein sequence ID" value="TCG09337.1"/>
    <property type="molecule type" value="Genomic_DNA"/>
</dbReference>
<evidence type="ECO:0000256" key="1">
    <source>
        <dbReference type="SAM" id="Coils"/>
    </source>
</evidence>
<comment type="caution">
    <text evidence="2">The sequence shown here is derived from an EMBL/GenBank/DDBJ whole genome shotgun (WGS) entry which is preliminary data.</text>
</comment>
<evidence type="ECO:0000313" key="3">
    <source>
        <dbReference type="Proteomes" id="UP000294200"/>
    </source>
</evidence>
<dbReference type="Proteomes" id="UP000294200">
    <property type="component" value="Unassembled WGS sequence"/>
</dbReference>
<evidence type="ECO:0000313" key="2">
    <source>
        <dbReference type="EMBL" id="TCG09337.1"/>
    </source>
</evidence>
<feature type="coiled-coil region" evidence="1">
    <location>
        <begin position="38"/>
        <end position="65"/>
    </location>
</feature>
<sequence>MNRLPRKKKCAACKTVFEPARSLQKVCSPKCAADFAAKQKAQKLARANREERKSLAERKAKLKTRREWIAEAQAAFNAYVRERDYGKPCISCGIPPREAFGGAVDCGHYRSVGSASQHRFNLKNCAAQCVKCNRYLGSNAVEMRKGLIIKIGLEELENLESDQTIKKFNIEYLARIKRVFLKKARRAKARRNHEHNEMEYAAG</sequence>
<dbReference type="Pfam" id="PF05766">
    <property type="entry name" value="NinG"/>
    <property type="match status" value="1"/>
</dbReference>
<evidence type="ECO:0008006" key="4">
    <source>
        <dbReference type="Google" id="ProtNLM"/>
    </source>
</evidence>
<reference evidence="2 3" key="1">
    <citation type="submission" date="2017-02" db="EMBL/GenBank/DDBJ databases">
        <title>Paraburkholderia sophoroidis sp. nov. and Paraburkholderia steynii sp. nov. rhizobial symbionts of the fynbos legume Hypocalyptus sophoroides.</title>
        <authorList>
            <person name="Steenkamp E.T."/>
            <person name="Beukes C.W."/>
            <person name="Van Zyl E."/>
            <person name="Avontuur J."/>
            <person name="Chan W.Y."/>
            <person name="Hassen A."/>
            <person name="Palmer M."/>
            <person name="Mthombeni L."/>
            <person name="Phalane F."/>
            <person name="Sereme K."/>
            <person name="Venter S.N."/>
        </authorList>
    </citation>
    <scope>NUCLEOTIDE SEQUENCE [LARGE SCALE GENOMIC DNA]</scope>
    <source>
        <strain evidence="2 3">HC1.1ba</strain>
    </source>
</reference>
<keyword evidence="3" id="KW-1185">Reference proteome</keyword>
<organism evidence="2 3">
    <name type="scientific">Paraburkholderia steynii</name>
    <dbReference type="NCBI Taxonomy" id="1245441"/>
    <lineage>
        <taxon>Bacteria</taxon>
        <taxon>Pseudomonadati</taxon>
        <taxon>Pseudomonadota</taxon>
        <taxon>Betaproteobacteria</taxon>
        <taxon>Burkholderiales</taxon>
        <taxon>Burkholderiaceae</taxon>
        <taxon>Paraburkholderia</taxon>
    </lineage>
</organism>
<accession>A0A4R0XP64</accession>
<gene>
    <name evidence="2" type="ORF">BZM27_05920</name>
</gene>